<dbReference type="EMBL" id="GGLE01006280">
    <property type="protein sequence ID" value="MBY10406.1"/>
    <property type="molecule type" value="Transcribed_RNA"/>
</dbReference>
<protein>
    <recommendedName>
        <fullName evidence="3">CUE domain-containing protein</fullName>
    </recommendedName>
</protein>
<dbReference type="PANTHER" id="PTHR15623:SF11">
    <property type="entry name" value="SPERMATOGENESIS-ASSOCIATED SERINE-RICH PROTEIN 2"/>
    <property type="match status" value="1"/>
</dbReference>
<dbReference type="InterPro" id="IPR009816">
    <property type="entry name" value="SPATS2-like"/>
</dbReference>
<feature type="region of interest" description="Disordered" evidence="2">
    <location>
        <begin position="79"/>
        <end position="232"/>
    </location>
</feature>
<dbReference type="Pfam" id="PF07139">
    <property type="entry name" value="SPATS2-like"/>
    <property type="match status" value="1"/>
</dbReference>
<feature type="compositionally biased region" description="Low complexity" evidence="2">
    <location>
        <begin position="464"/>
        <end position="473"/>
    </location>
</feature>
<evidence type="ECO:0000256" key="1">
    <source>
        <dbReference type="ARBA" id="ARBA00007105"/>
    </source>
</evidence>
<dbReference type="GO" id="GO:0005737">
    <property type="term" value="C:cytoplasm"/>
    <property type="evidence" value="ECO:0007669"/>
    <property type="project" value="TreeGrafter"/>
</dbReference>
<feature type="compositionally biased region" description="Polar residues" evidence="2">
    <location>
        <begin position="221"/>
        <end position="231"/>
    </location>
</feature>
<feature type="region of interest" description="Disordered" evidence="2">
    <location>
        <begin position="414"/>
        <end position="534"/>
    </location>
</feature>
<feature type="compositionally biased region" description="Basic and acidic residues" evidence="2">
    <location>
        <begin position="439"/>
        <end position="448"/>
    </location>
</feature>
<dbReference type="InterPro" id="IPR009060">
    <property type="entry name" value="UBA-like_sf"/>
</dbReference>
<dbReference type="InterPro" id="IPR003892">
    <property type="entry name" value="CUE"/>
</dbReference>
<accession>A0A2R5LLK6</accession>
<name>A0A2R5LLK6_9ACAR</name>
<feature type="domain" description="CUE" evidence="3">
    <location>
        <begin position="29"/>
        <end position="72"/>
    </location>
</feature>
<evidence type="ECO:0000313" key="4">
    <source>
        <dbReference type="EMBL" id="MBY10406.1"/>
    </source>
</evidence>
<evidence type="ECO:0000256" key="2">
    <source>
        <dbReference type="SAM" id="MobiDB-lite"/>
    </source>
</evidence>
<dbReference type="GO" id="GO:0043130">
    <property type="term" value="F:ubiquitin binding"/>
    <property type="evidence" value="ECO:0007669"/>
    <property type="project" value="InterPro"/>
</dbReference>
<dbReference type="AlphaFoldDB" id="A0A2R5LLK6"/>
<dbReference type="PANTHER" id="PTHR15623">
    <property type="entry name" value="SPERMATOGENESIS-ASSOCIATED SERINE-RICH PROTEIN 2-RELATED"/>
    <property type="match status" value="1"/>
</dbReference>
<feature type="compositionally biased region" description="Basic and acidic residues" evidence="2">
    <location>
        <begin position="416"/>
        <end position="428"/>
    </location>
</feature>
<reference evidence="4" key="1">
    <citation type="submission" date="2018-03" db="EMBL/GenBank/DDBJ databases">
        <title>The relapsing fever spirochete Borrelia turicatae persists in the highly oxidative environment of its soft-bodied tick vector.</title>
        <authorList>
            <person name="Bourret T.J."/>
            <person name="Boyle W.K."/>
            <person name="Valenzuela J.G."/>
            <person name="Oliveira F."/>
            <person name="Lopez J.E."/>
        </authorList>
    </citation>
    <scope>NUCLEOTIDE SEQUENCE</scope>
    <source>
        <strain evidence="4">Kansas strain/isolate</strain>
        <tissue evidence="4">Salivary glands</tissue>
    </source>
</reference>
<feature type="compositionally biased region" description="Basic and acidic residues" evidence="2">
    <location>
        <begin position="506"/>
        <end position="518"/>
    </location>
</feature>
<sequence>MARKTGVQSIYDTRNNVALADGEQHGPVDLKEKLSKVREVVPSMSKDQICMALRSYDYDVNATITAISENGPEEALREWNCAGNKMKSTSRNKKRKKNKGKKEQASASGPAGEGPNGDLDDDLKKETDSPKAENVMEEEPVSATQALSAETAHENGGEPDKEDIEQCGWGDQDDVIEPAYGEEESTKDDTKFEEAVPAPELKNRSRSYHSSVRTKNGPDVKSTSNGTNTLPKKTCLEKSLKDLSRQTVALQRVQVLLEDELHKAEKALKATFVEVQKMLSERQAHLEVEMEKMKSDARGMLQRRQKLAAELKARSETAPMLSESDLLELRDDIKHFVVERKYDDELGKTVRFTWTRERIEKEIKELGQVIAVKDPYTCRRLSMSSCTSSNYPDSFSQISSTSNPTCRNQYYAFEPTEDHHHTSRRTEGTHVSSGYGRMSESRGFDCRSSKVYHNSRGYSGPPLGARSSSFSRGGRTRRLDDTRFGRGERTGYGSGRPPPSHRMGRGRYESGGRREEGSSGHSATRRPSVERVRP</sequence>
<proteinExistence type="inferred from homology"/>
<evidence type="ECO:0000259" key="3">
    <source>
        <dbReference type="PROSITE" id="PS51140"/>
    </source>
</evidence>
<comment type="similarity">
    <text evidence="1">Belongs to the SPATS2 family.</text>
</comment>
<dbReference type="Pfam" id="PF02845">
    <property type="entry name" value="CUE"/>
    <property type="match status" value="1"/>
</dbReference>
<feature type="compositionally biased region" description="Acidic residues" evidence="2">
    <location>
        <begin position="160"/>
        <end position="186"/>
    </location>
</feature>
<organism evidence="4">
    <name type="scientific">Ornithodoros turicata</name>
    <dbReference type="NCBI Taxonomy" id="34597"/>
    <lineage>
        <taxon>Eukaryota</taxon>
        <taxon>Metazoa</taxon>
        <taxon>Ecdysozoa</taxon>
        <taxon>Arthropoda</taxon>
        <taxon>Chelicerata</taxon>
        <taxon>Arachnida</taxon>
        <taxon>Acari</taxon>
        <taxon>Parasitiformes</taxon>
        <taxon>Ixodida</taxon>
        <taxon>Ixodoidea</taxon>
        <taxon>Argasidae</taxon>
        <taxon>Ornithodorinae</taxon>
        <taxon>Ornithodoros</taxon>
    </lineage>
</organism>
<dbReference type="PROSITE" id="PS51140">
    <property type="entry name" value="CUE"/>
    <property type="match status" value="1"/>
</dbReference>
<feature type="compositionally biased region" description="Basic residues" evidence="2">
    <location>
        <begin position="88"/>
        <end position="100"/>
    </location>
</feature>
<dbReference type="SUPFAM" id="SSF46934">
    <property type="entry name" value="UBA-like"/>
    <property type="match status" value="1"/>
</dbReference>
<feature type="compositionally biased region" description="Basic and acidic residues" evidence="2">
    <location>
        <begin position="477"/>
        <end position="489"/>
    </location>
</feature>
<feature type="compositionally biased region" description="Basic and acidic residues" evidence="2">
    <location>
        <begin position="122"/>
        <end position="131"/>
    </location>
</feature>